<dbReference type="SUPFAM" id="SSF50156">
    <property type="entry name" value="PDZ domain-like"/>
    <property type="match status" value="1"/>
</dbReference>
<dbReference type="Proteomes" id="UP001642484">
    <property type="component" value="Unassembled WGS sequence"/>
</dbReference>
<feature type="compositionally biased region" description="Low complexity" evidence="1">
    <location>
        <begin position="24"/>
        <end position="35"/>
    </location>
</feature>
<gene>
    <name evidence="2" type="ORF">CCMP2556_LOCUS29598</name>
</gene>
<comment type="caution">
    <text evidence="2">The sequence shown here is derived from an EMBL/GenBank/DDBJ whole genome shotgun (WGS) entry which is preliminary data.</text>
</comment>
<feature type="non-terminal residue" evidence="2">
    <location>
        <position position="1"/>
    </location>
</feature>
<feature type="compositionally biased region" description="Basic residues" evidence="1">
    <location>
        <begin position="154"/>
        <end position="166"/>
    </location>
</feature>
<accession>A0ABP0NAQ0</accession>
<dbReference type="EMBL" id="CAXAMN010021487">
    <property type="protein sequence ID" value="CAK9060157.1"/>
    <property type="molecule type" value="Genomic_DNA"/>
</dbReference>
<evidence type="ECO:0000256" key="1">
    <source>
        <dbReference type="SAM" id="MobiDB-lite"/>
    </source>
</evidence>
<evidence type="ECO:0008006" key="4">
    <source>
        <dbReference type="Google" id="ProtNLM"/>
    </source>
</evidence>
<evidence type="ECO:0000313" key="2">
    <source>
        <dbReference type="EMBL" id="CAK9060157.1"/>
    </source>
</evidence>
<feature type="region of interest" description="Disordered" evidence="1">
    <location>
        <begin position="1"/>
        <end position="75"/>
    </location>
</feature>
<dbReference type="InterPro" id="IPR036034">
    <property type="entry name" value="PDZ_sf"/>
</dbReference>
<protein>
    <recommendedName>
        <fullName evidence="4">PDZ domain-containing protein</fullName>
    </recommendedName>
</protein>
<organism evidence="2 3">
    <name type="scientific">Durusdinium trenchii</name>
    <dbReference type="NCBI Taxonomy" id="1381693"/>
    <lineage>
        <taxon>Eukaryota</taxon>
        <taxon>Sar</taxon>
        <taxon>Alveolata</taxon>
        <taxon>Dinophyceae</taxon>
        <taxon>Suessiales</taxon>
        <taxon>Symbiodiniaceae</taxon>
        <taxon>Durusdinium</taxon>
    </lineage>
</organism>
<keyword evidence="3" id="KW-1185">Reference proteome</keyword>
<reference evidence="2 3" key="1">
    <citation type="submission" date="2024-02" db="EMBL/GenBank/DDBJ databases">
        <authorList>
            <person name="Chen Y."/>
            <person name="Shah S."/>
            <person name="Dougan E. K."/>
            <person name="Thang M."/>
            <person name="Chan C."/>
        </authorList>
    </citation>
    <scope>NUCLEOTIDE SEQUENCE [LARGE SCALE GENOMIC DNA]</scope>
</reference>
<feature type="region of interest" description="Disordered" evidence="1">
    <location>
        <begin position="108"/>
        <end position="128"/>
    </location>
</feature>
<proteinExistence type="predicted"/>
<feature type="region of interest" description="Disordered" evidence="1">
    <location>
        <begin position="154"/>
        <end position="173"/>
    </location>
</feature>
<evidence type="ECO:0000313" key="3">
    <source>
        <dbReference type="Proteomes" id="UP001642484"/>
    </source>
</evidence>
<sequence length="359" mass="39331">EFYLLSPPGLEELCESPSPPGCNPLPLGGLLLQTPPHRRIESSETSPMPTPYTPVRPAPGLDNVPTPTKVPKSGALGERKAWNDGVVQDKDHLLRTPDGKMISSFADEDKPVPGNSLEPQTGAHGHGASENGFRYGQARIRGNGCKAIHCRRGRGCKGKGKGKTKGRLPLTDLVPEPCNEQKLFLMQHSIAHMQQMLQMAQAEAMQTYQVVLQEHSASGTSPAVSAVPALPVATMPTMPTVQEDFRDEKFTETESGDWILEFKVRKATASTDLGMQVSYLHGRPPVKVQKVHDTGVIPSWNRLCLGDFEHRAVCPGDQILAVNEVYDVQPMLLEMKEKSLLTLKILRPFGWRPRTGTAN</sequence>
<feature type="compositionally biased region" description="Pro residues" evidence="1">
    <location>
        <begin position="48"/>
        <end position="57"/>
    </location>
</feature>
<name>A0ABP0NAQ0_9DINO</name>